<dbReference type="GO" id="GO:0016020">
    <property type="term" value="C:membrane"/>
    <property type="evidence" value="ECO:0007669"/>
    <property type="project" value="TreeGrafter"/>
</dbReference>
<dbReference type="RefSeq" id="WP_133533692.1">
    <property type="nucleotide sequence ID" value="NZ_SNXR01000016.1"/>
</dbReference>
<dbReference type="AlphaFoldDB" id="A0A4R6Q9S6"/>
<evidence type="ECO:0000313" key="2">
    <source>
        <dbReference type="EMBL" id="TDP57959.1"/>
    </source>
</evidence>
<evidence type="ECO:0000259" key="1">
    <source>
        <dbReference type="Pfam" id="PF00561"/>
    </source>
</evidence>
<feature type="domain" description="AB hydrolase-1" evidence="1">
    <location>
        <begin position="79"/>
        <end position="188"/>
    </location>
</feature>
<dbReference type="InterPro" id="IPR029058">
    <property type="entry name" value="AB_hydrolase_fold"/>
</dbReference>
<keyword evidence="2" id="KW-0378">Hydrolase</keyword>
<sequence>MKKIQLLILTKSIGLYLNLLSFIQPEKAKNKAYSLFSQPRKGKIRASKFPKTLEYAEKEVFQFGKETFQTYIWKGNEEIILLVHGWESNSSRWKKLLPHLFKTGRTIIAIDAPAHGLSSGKEFNAPSYATYINELTKKYNPTILIGHSIGGAAITYYLHKFGNEKVEKVVMLGSPSDFKIISNSFVSLLSLNNRIKNRLEKFYHEKFDILIDDFKGHNFAKNFTQKAFIAHDINDTVVLVEEGRKFASTWKNATYIETNGLGHSMHDAKLYNQIIDFINEK</sequence>
<dbReference type="InterPro" id="IPR000073">
    <property type="entry name" value="AB_hydrolase_1"/>
</dbReference>
<dbReference type="SUPFAM" id="SSF53474">
    <property type="entry name" value="alpha/beta-Hydrolases"/>
    <property type="match status" value="1"/>
</dbReference>
<dbReference type="Proteomes" id="UP000295260">
    <property type="component" value="Unassembled WGS sequence"/>
</dbReference>
<dbReference type="EMBL" id="SNXR01000016">
    <property type="protein sequence ID" value="TDP57959.1"/>
    <property type="molecule type" value="Genomic_DNA"/>
</dbReference>
<proteinExistence type="predicted"/>
<dbReference type="PANTHER" id="PTHR43798">
    <property type="entry name" value="MONOACYLGLYCEROL LIPASE"/>
    <property type="match status" value="1"/>
</dbReference>
<accession>A0A4R6Q9S6</accession>
<organism evidence="2 3">
    <name type="scientific">Flavobacterium dankookense</name>
    <dbReference type="NCBI Taxonomy" id="706186"/>
    <lineage>
        <taxon>Bacteria</taxon>
        <taxon>Pseudomonadati</taxon>
        <taxon>Bacteroidota</taxon>
        <taxon>Flavobacteriia</taxon>
        <taxon>Flavobacteriales</taxon>
        <taxon>Flavobacteriaceae</taxon>
        <taxon>Flavobacterium</taxon>
    </lineage>
</organism>
<comment type="caution">
    <text evidence="2">The sequence shown here is derived from an EMBL/GenBank/DDBJ whole genome shotgun (WGS) entry which is preliminary data.</text>
</comment>
<dbReference type="Pfam" id="PF00561">
    <property type="entry name" value="Abhydrolase_1"/>
    <property type="match status" value="1"/>
</dbReference>
<name>A0A4R6Q9S6_9FLAO</name>
<protein>
    <submittedName>
        <fullName evidence="2">Alpha/beta hydrolase family protein</fullName>
    </submittedName>
</protein>
<keyword evidence="3" id="KW-1185">Reference proteome</keyword>
<dbReference type="PANTHER" id="PTHR43798:SF33">
    <property type="entry name" value="HYDROLASE, PUTATIVE (AFU_ORTHOLOGUE AFUA_2G14860)-RELATED"/>
    <property type="match status" value="1"/>
</dbReference>
<dbReference type="OrthoDB" id="9785847at2"/>
<evidence type="ECO:0000313" key="3">
    <source>
        <dbReference type="Proteomes" id="UP000295260"/>
    </source>
</evidence>
<reference evidence="2 3" key="1">
    <citation type="submission" date="2019-03" db="EMBL/GenBank/DDBJ databases">
        <title>Genomic Encyclopedia of Archaeal and Bacterial Type Strains, Phase II (KMG-II): from individual species to whole genera.</title>
        <authorList>
            <person name="Goeker M."/>
        </authorList>
    </citation>
    <scope>NUCLEOTIDE SEQUENCE [LARGE SCALE GENOMIC DNA]</scope>
    <source>
        <strain evidence="2 3">DSM 25687</strain>
    </source>
</reference>
<dbReference type="GO" id="GO:0016787">
    <property type="term" value="F:hydrolase activity"/>
    <property type="evidence" value="ECO:0007669"/>
    <property type="project" value="UniProtKB-KW"/>
</dbReference>
<dbReference type="InterPro" id="IPR050266">
    <property type="entry name" value="AB_hydrolase_sf"/>
</dbReference>
<gene>
    <name evidence="2" type="ORF">BC748_2471</name>
</gene>
<dbReference type="Gene3D" id="3.40.50.1820">
    <property type="entry name" value="alpha/beta hydrolase"/>
    <property type="match status" value="1"/>
</dbReference>